<dbReference type="Pfam" id="PF13432">
    <property type="entry name" value="TPR_16"/>
    <property type="match status" value="1"/>
</dbReference>
<feature type="signal peptide" evidence="2">
    <location>
        <begin position="1"/>
        <end position="23"/>
    </location>
</feature>
<dbReference type="EMBL" id="JAAMOW010000001">
    <property type="protein sequence ID" value="NGY03415.1"/>
    <property type="molecule type" value="Genomic_DNA"/>
</dbReference>
<dbReference type="AlphaFoldDB" id="A0A6M2BMN1"/>
<proteinExistence type="predicted"/>
<name>A0A6M2BMN1_9GAMM</name>
<dbReference type="SUPFAM" id="SSF48452">
    <property type="entry name" value="TPR-like"/>
    <property type="match status" value="1"/>
</dbReference>
<dbReference type="InterPro" id="IPR011990">
    <property type="entry name" value="TPR-like_helical_dom_sf"/>
</dbReference>
<reference evidence="3 4" key="1">
    <citation type="journal article" date="2014" name="Int. J. Syst. Evol. Microbiol.">
        <title>Solimonas terrae sp. nov., isolated from soil.</title>
        <authorList>
            <person name="Kim S.J."/>
            <person name="Moon J.Y."/>
            <person name="Weon H.Y."/>
            <person name="Ahn J.H."/>
            <person name="Chen W.M."/>
            <person name="Kwon S.W."/>
        </authorList>
    </citation>
    <scope>NUCLEOTIDE SEQUENCE [LARGE SCALE GENOMIC DNA]</scope>
    <source>
        <strain evidence="3 4">KIS83-12</strain>
    </source>
</reference>
<evidence type="ECO:0000256" key="1">
    <source>
        <dbReference type="PROSITE-ProRule" id="PRU00339"/>
    </source>
</evidence>
<protein>
    <submittedName>
        <fullName evidence="3">Tetratricopeptide repeat protein</fullName>
    </submittedName>
</protein>
<keyword evidence="1" id="KW-0802">TPR repeat</keyword>
<evidence type="ECO:0000313" key="4">
    <source>
        <dbReference type="Proteomes" id="UP000472676"/>
    </source>
</evidence>
<feature type="repeat" description="TPR" evidence="1">
    <location>
        <begin position="86"/>
        <end position="119"/>
    </location>
</feature>
<comment type="caution">
    <text evidence="3">The sequence shown here is derived from an EMBL/GenBank/DDBJ whole genome shotgun (WGS) entry which is preliminary data.</text>
</comment>
<keyword evidence="2" id="KW-0732">Signal</keyword>
<dbReference type="PROSITE" id="PS50005">
    <property type="entry name" value="TPR"/>
    <property type="match status" value="1"/>
</dbReference>
<dbReference type="Proteomes" id="UP000472676">
    <property type="component" value="Unassembled WGS sequence"/>
</dbReference>
<organism evidence="3 4">
    <name type="scientific">Solimonas terrae</name>
    <dbReference type="NCBI Taxonomy" id="1396819"/>
    <lineage>
        <taxon>Bacteria</taxon>
        <taxon>Pseudomonadati</taxon>
        <taxon>Pseudomonadota</taxon>
        <taxon>Gammaproteobacteria</taxon>
        <taxon>Nevskiales</taxon>
        <taxon>Nevskiaceae</taxon>
        <taxon>Solimonas</taxon>
    </lineage>
</organism>
<accession>A0A6M2BMN1</accession>
<evidence type="ECO:0000256" key="2">
    <source>
        <dbReference type="SAM" id="SignalP"/>
    </source>
</evidence>
<dbReference type="Gene3D" id="1.25.40.10">
    <property type="entry name" value="Tetratricopeptide repeat domain"/>
    <property type="match status" value="1"/>
</dbReference>
<sequence length="217" mass="23056">MITMNRCNRLALLVVYAALGACASNPPPPAPQRMASQTPVHKAVVDTGKGDPQARFAAALALMHDGRNDEAEIALLVLSQDFPQFSGPSTDLGILYAKAKKNAAAVSAFNAAIKARPDNAVALNWLGQLSRERGDYPHAEQFYRRAIAAQAGYAPAHFNLAILYDAAMHRPDLALVQYQAYEKLAGADAQPMVAVWIHELQGQTIAAGGTPPAGASQ</sequence>
<dbReference type="RefSeq" id="WP_166250826.1">
    <property type="nucleotide sequence ID" value="NZ_JAAMOW010000001.1"/>
</dbReference>
<keyword evidence="4" id="KW-1185">Reference proteome</keyword>
<evidence type="ECO:0000313" key="3">
    <source>
        <dbReference type="EMBL" id="NGY03415.1"/>
    </source>
</evidence>
<gene>
    <name evidence="3" type="ORF">G7Y85_01415</name>
</gene>
<dbReference type="InterPro" id="IPR019734">
    <property type="entry name" value="TPR_rpt"/>
</dbReference>
<dbReference type="PROSITE" id="PS51257">
    <property type="entry name" value="PROKAR_LIPOPROTEIN"/>
    <property type="match status" value="1"/>
</dbReference>
<feature type="chain" id="PRO_5026762049" evidence="2">
    <location>
        <begin position="24"/>
        <end position="217"/>
    </location>
</feature>
<dbReference type="SMART" id="SM00028">
    <property type="entry name" value="TPR"/>
    <property type="match status" value="2"/>
</dbReference>